<name>A0A165CJM4_EXIGL</name>
<organism evidence="3 4">
    <name type="scientific">Exidia glandulosa HHB12029</name>
    <dbReference type="NCBI Taxonomy" id="1314781"/>
    <lineage>
        <taxon>Eukaryota</taxon>
        <taxon>Fungi</taxon>
        <taxon>Dikarya</taxon>
        <taxon>Basidiomycota</taxon>
        <taxon>Agaricomycotina</taxon>
        <taxon>Agaricomycetes</taxon>
        <taxon>Auriculariales</taxon>
        <taxon>Exidiaceae</taxon>
        <taxon>Exidia</taxon>
    </lineage>
</organism>
<evidence type="ECO:0000256" key="1">
    <source>
        <dbReference type="ARBA" id="ARBA00005043"/>
    </source>
</evidence>
<dbReference type="Proteomes" id="UP000077266">
    <property type="component" value="Unassembled WGS sequence"/>
</dbReference>
<accession>A0A165CJM4</accession>
<dbReference type="InterPro" id="IPR027417">
    <property type="entry name" value="P-loop_NTPase"/>
</dbReference>
<dbReference type="InterPro" id="IPR018627">
    <property type="entry name" value="ELP6"/>
</dbReference>
<dbReference type="GO" id="GO:0033588">
    <property type="term" value="C:elongator holoenzyme complex"/>
    <property type="evidence" value="ECO:0007669"/>
    <property type="project" value="InterPro"/>
</dbReference>
<dbReference type="UniPathway" id="UPA00988"/>
<dbReference type="EMBL" id="KV426313">
    <property type="protein sequence ID" value="KZV82585.1"/>
    <property type="molecule type" value="Genomic_DNA"/>
</dbReference>
<keyword evidence="4" id="KW-1185">Reference proteome</keyword>
<reference evidence="3 4" key="1">
    <citation type="journal article" date="2016" name="Mol. Biol. Evol.">
        <title>Comparative Genomics of Early-Diverging Mushroom-Forming Fungi Provides Insights into the Origins of Lignocellulose Decay Capabilities.</title>
        <authorList>
            <person name="Nagy L.G."/>
            <person name="Riley R."/>
            <person name="Tritt A."/>
            <person name="Adam C."/>
            <person name="Daum C."/>
            <person name="Floudas D."/>
            <person name="Sun H."/>
            <person name="Yadav J.S."/>
            <person name="Pangilinan J."/>
            <person name="Larsson K.H."/>
            <person name="Matsuura K."/>
            <person name="Barry K."/>
            <person name="Labutti K."/>
            <person name="Kuo R."/>
            <person name="Ohm R.A."/>
            <person name="Bhattacharya S.S."/>
            <person name="Shirouzu T."/>
            <person name="Yoshinaga Y."/>
            <person name="Martin F.M."/>
            <person name="Grigoriev I.V."/>
            <person name="Hibbett D.S."/>
        </authorList>
    </citation>
    <scope>NUCLEOTIDE SEQUENCE [LARGE SCALE GENOMIC DNA]</scope>
    <source>
        <strain evidence="3 4">HHB12029</strain>
    </source>
</reference>
<dbReference type="InParanoid" id="A0A165CJM4"/>
<dbReference type="PANTHER" id="PTHR16184:SF6">
    <property type="entry name" value="ELONGATOR COMPLEX PROTEIN 6"/>
    <property type="match status" value="1"/>
</dbReference>
<dbReference type="STRING" id="1314781.A0A165CJM4"/>
<dbReference type="InterPro" id="IPR019519">
    <property type="entry name" value="Elp5"/>
</dbReference>
<evidence type="ECO:0000313" key="4">
    <source>
        <dbReference type="Proteomes" id="UP000077266"/>
    </source>
</evidence>
<comment type="pathway">
    <text evidence="1">tRNA modification; 5-methoxycarbonylmethyl-2-thiouridine-tRNA biosynthesis.</text>
</comment>
<dbReference type="OrthoDB" id="9995306at2759"/>
<gene>
    <name evidence="3" type="ORF">EXIGLDRAFT_729486</name>
</gene>
<evidence type="ECO:0000256" key="2">
    <source>
        <dbReference type="ARBA" id="ARBA00008837"/>
    </source>
</evidence>
<protein>
    <submittedName>
        <fullName evidence="3">Uncharacterized protein</fullName>
    </submittedName>
</protein>
<evidence type="ECO:0000313" key="3">
    <source>
        <dbReference type="EMBL" id="KZV82585.1"/>
    </source>
</evidence>
<dbReference type="PANTHER" id="PTHR16184">
    <property type="entry name" value="ELONGATOR COMPLEX PROTEIN 6"/>
    <property type="match status" value="1"/>
</dbReference>
<dbReference type="GO" id="GO:0002098">
    <property type="term" value="P:tRNA wobble uridine modification"/>
    <property type="evidence" value="ECO:0007669"/>
    <property type="project" value="InterPro"/>
</dbReference>
<comment type="similarity">
    <text evidence="2">Belongs to the ELP6 family.</text>
</comment>
<dbReference type="AlphaFoldDB" id="A0A165CJM4"/>
<dbReference type="Pfam" id="PF10483">
    <property type="entry name" value="Elong_Iki1"/>
    <property type="match status" value="1"/>
</dbReference>
<dbReference type="Gene3D" id="3.40.50.300">
    <property type="entry name" value="P-loop containing nucleotide triphosphate hydrolases"/>
    <property type="match status" value="1"/>
</dbReference>
<proteinExistence type="inferred from homology"/>
<sequence length="250" mass="26702">MSGTPLLPLELYPGALVLVTDHLQAPSDFLLLRILAQRLKHAEASRSSVVVSFNHDTVRWQSLALKSGVNLKQHVDNGSLTLVDASQEDSDISAAALWTRIHPHIAADAAGPSHSKSKPGLVILDGLNVLEWIGVPQQDVARLLRAVYAHCSSAGIALVVRYHAVGQPSERDANLDNPLLRLLLQLCTFHLEALPLVSGRSGAVSGEVALHPGLLAPKSAAVVPRNKAVQYRLTDSGAVFFERGNAGNVL</sequence>